<accession>A0A066RI52</accession>
<dbReference type="STRING" id="1654360.EA58_19470"/>
<dbReference type="EMBL" id="JMIB01000038">
    <property type="protein sequence ID" value="KDM90115.1"/>
    <property type="molecule type" value="Genomic_DNA"/>
</dbReference>
<dbReference type="Proteomes" id="UP000027192">
    <property type="component" value="Unassembled WGS sequence"/>
</dbReference>
<feature type="domain" description="TadE-like" evidence="2">
    <location>
        <begin position="17"/>
        <end position="59"/>
    </location>
</feature>
<comment type="caution">
    <text evidence="3">The sequence shown here is derived from an EMBL/GenBank/DDBJ whole genome shotgun (WGS) entry which is preliminary data.</text>
</comment>
<keyword evidence="1" id="KW-1133">Transmembrane helix</keyword>
<keyword evidence="1" id="KW-0472">Membrane</keyword>
<gene>
    <name evidence="3" type="ORF">EA58_19470</name>
</gene>
<evidence type="ECO:0000313" key="4">
    <source>
        <dbReference type="Proteomes" id="UP000027192"/>
    </source>
</evidence>
<dbReference type="Pfam" id="PF07811">
    <property type="entry name" value="TadE"/>
    <property type="match status" value="1"/>
</dbReference>
<evidence type="ECO:0000256" key="1">
    <source>
        <dbReference type="SAM" id="Phobius"/>
    </source>
</evidence>
<sequence length="169" mass="18838">MDDIRVSIRKRKQGQQGAAALEAILLTPVILMILYAIAQYSLIFVSIQMFNYAAEESLRESISYVDSNCYYAGSCDTTTLKSEIEESAKEVIKRYTEADSGLGKLFGQNLDTTWAENETTVSLFNVDVSEPGNICCKVTITYNYKKYPFLPSFGLPVPDELKSTATLNL</sequence>
<name>A0A066RI52_9GAMM</name>
<keyword evidence="1" id="KW-0812">Transmembrane</keyword>
<dbReference type="AlphaFoldDB" id="A0A066RI52"/>
<protein>
    <recommendedName>
        <fullName evidence="2">TadE-like domain-containing protein</fullName>
    </recommendedName>
</protein>
<keyword evidence="4" id="KW-1185">Reference proteome</keyword>
<organism evidence="3 4">
    <name type="scientific">Photobacterium galatheae</name>
    <dbReference type="NCBI Taxonomy" id="1654360"/>
    <lineage>
        <taxon>Bacteria</taxon>
        <taxon>Pseudomonadati</taxon>
        <taxon>Pseudomonadota</taxon>
        <taxon>Gammaproteobacteria</taxon>
        <taxon>Vibrionales</taxon>
        <taxon>Vibrionaceae</taxon>
        <taxon>Photobacterium</taxon>
    </lineage>
</organism>
<reference evidence="3 4" key="1">
    <citation type="submission" date="2014-04" db="EMBL/GenBank/DDBJ databases">
        <title>Draft genome sequence of Photobacterium halotolerans S2753: a solonamide, ngercheumicin and holomycin producer.</title>
        <authorList>
            <person name="Machado H.R."/>
            <person name="Gram L."/>
        </authorList>
    </citation>
    <scope>NUCLEOTIDE SEQUENCE [LARGE SCALE GENOMIC DNA]</scope>
    <source>
        <strain evidence="3 4">S2753</strain>
    </source>
</reference>
<feature type="transmembrane region" description="Helical" evidence="1">
    <location>
        <begin position="20"/>
        <end position="38"/>
    </location>
</feature>
<evidence type="ECO:0000313" key="3">
    <source>
        <dbReference type="EMBL" id="KDM90115.1"/>
    </source>
</evidence>
<proteinExistence type="predicted"/>
<dbReference type="RefSeq" id="WP_051642219.1">
    <property type="nucleotide sequence ID" value="NZ_JAGSGC010000026.1"/>
</dbReference>
<evidence type="ECO:0000259" key="2">
    <source>
        <dbReference type="Pfam" id="PF07811"/>
    </source>
</evidence>
<dbReference type="InterPro" id="IPR012495">
    <property type="entry name" value="TadE-like_dom"/>
</dbReference>